<evidence type="ECO:0000256" key="10">
    <source>
        <dbReference type="ARBA" id="ARBA00023204"/>
    </source>
</evidence>
<dbReference type="Pfam" id="PF17191">
    <property type="entry name" value="RecG_wedge"/>
    <property type="match status" value="1"/>
</dbReference>
<keyword evidence="7 15" id="KW-0067">ATP-binding</keyword>
<accession>A0AA51NBP5</accession>
<dbReference type="Pfam" id="PF00270">
    <property type="entry name" value="DEAD"/>
    <property type="match status" value="1"/>
</dbReference>
<evidence type="ECO:0000256" key="2">
    <source>
        <dbReference type="ARBA" id="ARBA00017846"/>
    </source>
</evidence>
<comment type="similarity">
    <text evidence="1 15">Belongs to the helicase family. RecG subfamily.</text>
</comment>
<dbReference type="GO" id="GO:0043138">
    <property type="term" value="F:3'-5' DNA helicase activity"/>
    <property type="evidence" value="ECO:0007669"/>
    <property type="project" value="UniProtKB-EC"/>
</dbReference>
<keyword evidence="8" id="KW-0238">DNA-binding</keyword>
<evidence type="ECO:0000313" key="19">
    <source>
        <dbReference type="Proteomes" id="UP001230496"/>
    </source>
</evidence>
<dbReference type="SMART" id="SM00487">
    <property type="entry name" value="DEXDc"/>
    <property type="match status" value="1"/>
</dbReference>
<evidence type="ECO:0000256" key="9">
    <source>
        <dbReference type="ARBA" id="ARBA00023172"/>
    </source>
</evidence>
<dbReference type="GO" id="GO:0006281">
    <property type="term" value="P:DNA repair"/>
    <property type="evidence" value="ECO:0007669"/>
    <property type="project" value="UniProtKB-UniRule"/>
</dbReference>
<dbReference type="CDD" id="cd17992">
    <property type="entry name" value="DEXHc_RecG"/>
    <property type="match status" value="1"/>
</dbReference>
<evidence type="ECO:0000256" key="7">
    <source>
        <dbReference type="ARBA" id="ARBA00022840"/>
    </source>
</evidence>
<dbReference type="InterPro" id="IPR045562">
    <property type="entry name" value="RecG_dom3_C"/>
</dbReference>
<keyword evidence="9 15" id="KW-0233">DNA recombination</keyword>
<evidence type="ECO:0000256" key="15">
    <source>
        <dbReference type="RuleBase" id="RU363016"/>
    </source>
</evidence>
<dbReference type="InterPro" id="IPR001650">
    <property type="entry name" value="Helicase_C-like"/>
</dbReference>
<dbReference type="EC" id="5.6.2.4" evidence="13 15"/>
<dbReference type="InterPro" id="IPR033454">
    <property type="entry name" value="RecG_wedge"/>
</dbReference>
<name>A0AA51NBP5_9BACT</name>
<evidence type="ECO:0000313" key="18">
    <source>
        <dbReference type="EMBL" id="WMN12039.1"/>
    </source>
</evidence>
<dbReference type="GO" id="GO:0006310">
    <property type="term" value="P:DNA recombination"/>
    <property type="evidence" value="ECO:0007669"/>
    <property type="project" value="UniProtKB-UniRule"/>
</dbReference>
<dbReference type="NCBIfam" id="TIGR00643">
    <property type="entry name" value="recG"/>
    <property type="match status" value="1"/>
</dbReference>
<dbReference type="Pfam" id="PF19833">
    <property type="entry name" value="RecG_dom3_C"/>
    <property type="match status" value="1"/>
</dbReference>
<dbReference type="PANTHER" id="PTHR47964:SF1">
    <property type="entry name" value="ATP-DEPENDENT DNA HELICASE HOMOLOG RECG, CHLOROPLASTIC"/>
    <property type="match status" value="1"/>
</dbReference>
<dbReference type="AlphaFoldDB" id="A0AA51NBP5"/>
<dbReference type="InterPro" id="IPR047112">
    <property type="entry name" value="RecG/Mfd"/>
</dbReference>
<evidence type="ECO:0000256" key="8">
    <source>
        <dbReference type="ARBA" id="ARBA00023125"/>
    </source>
</evidence>
<comment type="catalytic activity">
    <reaction evidence="14 15">
        <text>ATP + H2O = ADP + phosphate + H(+)</text>
        <dbReference type="Rhea" id="RHEA:13065"/>
        <dbReference type="ChEBI" id="CHEBI:15377"/>
        <dbReference type="ChEBI" id="CHEBI:15378"/>
        <dbReference type="ChEBI" id="CHEBI:30616"/>
        <dbReference type="ChEBI" id="CHEBI:43474"/>
        <dbReference type="ChEBI" id="CHEBI:456216"/>
        <dbReference type="EC" id="5.6.2.4"/>
    </reaction>
</comment>
<dbReference type="CDD" id="cd04488">
    <property type="entry name" value="RecG_wedge_OBF"/>
    <property type="match status" value="1"/>
</dbReference>
<dbReference type="PROSITE" id="PS51194">
    <property type="entry name" value="HELICASE_CTER"/>
    <property type="match status" value="1"/>
</dbReference>
<keyword evidence="6 15" id="KW-0347">Helicase</keyword>
<dbReference type="Gene3D" id="3.40.50.300">
    <property type="entry name" value="P-loop containing nucleotide triphosphate hydrolases"/>
    <property type="match status" value="2"/>
</dbReference>
<dbReference type="SUPFAM" id="SSF50249">
    <property type="entry name" value="Nucleic acid-binding proteins"/>
    <property type="match status" value="1"/>
</dbReference>
<dbReference type="InterPro" id="IPR012340">
    <property type="entry name" value="NA-bd_OB-fold"/>
</dbReference>
<dbReference type="InterPro" id="IPR014001">
    <property type="entry name" value="Helicase_ATP-bd"/>
</dbReference>
<dbReference type="InterPro" id="IPR004609">
    <property type="entry name" value="ATP-dep_DNA_helicase_RecG"/>
</dbReference>
<dbReference type="InterPro" id="IPR027417">
    <property type="entry name" value="P-loop_NTPase"/>
</dbReference>
<dbReference type="GO" id="GO:0016787">
    <property type="term" value="F:hydrolase activity"/>
    <property type="evidence" value="ECO:0007669"/>
    <property type="project" value="UniProtKB-KW"/>
</dbReference>
<dbReference type="Gene3D" id="2.40.50.140">
    <property type="entry name" value="Nucleic acid-binding proteins"/>
    <property type="match status" value="1"/>
</dbReference>
<keyword evidence="5 15" id="KW-0378">Hydrolase</keyword>
<dbReference type="PROSITE" id="PS51192">
    <property type="entry name" value="HELICASE_ATP_BIND_1"/>
    <property type="match status" value="1"/>
</dbReference>
<keyword evidence="10 15" id="KW-0234">DNA repair</keyword>
<evidence type="ECO:0000259" key="17">
    <source>
        <dbReference type="PROSITE" id="PS51194"/>
    </source>
</evidence>
<dbReference type="NCBIfam" id="NF008168">
    <property type="entry name" value="PRK10917.2-2"/>
    <property type="match status" value="1"/>
</dbReference>
<dbReference type="SMART" id="SM00490">
    <property type="entry name" value="HELICc"/>
    <property type="match status" value="1"/>
</dbReference>
<evidence type="ECO:0000259" key="16">
    <source>
        <dbReference type="PROSITE" id="PS51192"/>
    </source>
</evidence>
<gene>
    <name evidence="18" type="primary">recG</name>
    <name evidence="18" type="ORF">QYS49_32165</name>
</gene>
<protein>
    <recommendedName>
        <fullName evidence="2 15">ATP-dependent DNA helicase RecG</fullName>
        <ecNumber evidence="13 15">5.6.2.4</ecNumber>
    </recommendedName>
</protein>
<dbReference type="SUPFAM" id="SSF52540">
    <property type="entry name" value="P-loop containing nucleoside triphosphate hydrolases"/>
    <property type="match status" value="2"/>
</dbReference>
<evidence type="ECO:0000256" key="13">
    <source>
        <dbReference type="ARBA" id="ARBA00034808"/>
    </source>
</evidence>
<dbReference type="EMBL" id="CP129971">
    <property type="protein sequence ID" value="WMN12039.1"/>
    <property type="molecule type" value="Genomic_DNA"/>
</dbReference>
<feature type="domain" description="Helicase C-terminal" evidence="17">
    <location>
        <begin position="467"/>
        <end position="629"/>
    </location>
</feature>
<dbReference type="GO" id="GO:0005524">
    <property type="term" value="F:ATP binding"/>
    <property type="evidence" value="ECO:0007669"/>
    <property type="project" value="UniProtKB-KW"/>
</dbReference>
<keyword evidence="19" id="KW-1185">Reference proteome</keyword>
<evidence type="ECO:0000256" key="11">
    <source>
        <dbReference type="ARBA" id="ARBA00023235"/>
    </source>
</evidence>
<dbReference type="Proteomes" id="UP001230496">
    <property type="component" value="Chromosome"/>
</dbReference>
<evidence type="ECO:0000256" key="14">
    <source>
        <dbReference type="ARBA" id="ARBA00048988"/>
    </source>
</evidence>
<keyword evidence="3 15" id="KW-0547">Nucleotide-binding</keyword>
<reference evidence="18 19" key="1">
    <citation type="submission" date="2023-08" db="EMBL/GenBank/DDBJ databases">
        <title>Comparative genomics and taxonomic characterization of three novel marine species of genus Marivirga.</title>
        <authorList>
            <person name="Muhammad N."/>
            <person name="Kim S.-G."/>
        </authorList>
    </citation>
    <scope>NUCLEOTIDE SEQUENCE [LARGE SCALE GENOMIC DNA]</scope>
    <source>
        <strain evidence="18 19">BDSF4-3</strain>
    </source>
</reference>
<keyword evidence="11" id="KW-0413">Isomerase</keyword>
<evidence type="ECO:0000256" key="3">
    <source>
        <dbReference type="ARBA" id="ARBA00022741"/>
    </source>
</evidence>
<evidence type="ECO:0000256" key="4">
    <source>
        <dbReference type="ARBA" id="ARBA00022763"/>
    </source>
</evidence>
<evidence type="ECO:0000256" key="1">
    <source>
        <dbReference type="ARBA" id="ARBA00007504"/>
    </source>
</evidence>
<proteinExistence type="inferred from homology"/>
<sequence length="697" mass="79367">MTSFFKTPIEFLKGMGPQKAAHINKELGIFTYADLLQHYPFRYEDRTKFFKVRELQGEMSNVQVKGQIRSKQLVGAGRKQRLAVQFADETGTIELVWFSGINWISPKLKIGVDYVVYGQPKRFGSKYTMAHPELEVLTPAVSQNEFLQPVYSTSETLRRKYLDSKAIFKFQKTLLKEAYNRIPETLPAHILQQYGFLAKKDAVVQIHVPKNQQLLQKARFRMKFDEFFFMQLRLLMQKKVRLEKFKGQLLQKTDLLTEFYQSHLPFELTDAQKKVIKEIFGDFKSGKQMNRLLQGDVGSGKTIVAFISALIAIDSGAQVALMAPTQILANQHYEGLKEFADKIGVTIALLTGSTKTKARREIHESLKSGELKILVGTHALLEEVVQFQNLGLAIVDEQHRYGVAQRARLWKKNENFVPHVLIMTATPIPRTLSMSVYGDLDISIIDELPKGRKPIKTIHQYDANRLKLNGFLKKEIKKGRQVYVVYPLIEESEKLDLKDLMDGYESIARAFPEYPISIVHGKMKAADKDFEMARFVKGETKIMVATTVIEVGVNVPNASLMVIENAERFGLAQLHQLRGRVGRGAEQSYCVLVSSYKLSKEARTRIETMVRTTDGFEIAQVDMNLRGPGDMMGTQQSGQLDLLIGDLREDEPILSIARQSAQAIIAKDPNLEMEENSLIRQQVENQKKKNLNWSRIS</sequence>
<dbReference type="NCBIfam" id="NF008165">
    <property type="entry name" value="PRK10917.1-3"/>
    <property type="match status" value="1"/>
</dbReference>
<evidence type="ECO:0000256" key="6">
    <source>
        <dbReference type="ARBA" id="ARBA00022806"/>
    </source>
</evidence>
<evidence type="ECO:0000256" key="12">
    <source>
        <dbReference type="ARBA" id="ARBA00034617"/>
    </source>
</evidence>
<comment type="function">
    <text evidence="15">Plays a critical role in recombination and DNA repair. Helps process Holliday junction intermediates to mature products by catalyzing branch migration. Has replication fork regression activity, unwinds stalled or blocked replication forks to make a HJ that can be resolved. Has a DNA unwinding activity characteristic of a DNA helicase with 3'-5' polarity.</text>
</comment>
<dbReference type="GO" id="GO:0003677">
    <property type="term" value="F:DNA binding"/>
    <property type="evidence" value="ECO:0007669"/>
    <property type="project" value="UniProtKB-KW"/>
</dbReference>
<dbReference type="RefSeq" id="WP_308349840.1">
    <property type="nucleotide sequence ID" value="NZ_CP129971.1"/>
</dbReference>
<comment type="catalytic activity">
    <reaction evidence="12 15">
        <text>Couples ATP hydrolysis with the unwinding of duplex DNA by translocating in the 3'-5' direction.</text>
        <dbReference type="EC" id="5.6.2.4"/>
    </reaction>
</comment>
<evidence type="ECO:0000256" key="5">
    <source>
        <dbReference type="ARBA" id="ARBA00022801"/>
    </source>
</evidence>
<dbReference type="KEGG" id="msaa:QYS49_32165"/>
<organism evidence="18 19">
    <name type="scientific">Marivirga salinarum</name>
    <dbReference type="NCBI Taxonomy" id="3059078"/>
    <lineage>
        <taxon>Bacteria</taxon>
        <taxon>Pseudomonadati</taxon>
        <taxon>Bacteroidota</taxon>
        <taxon>Cytophagia</taxon>
        <taxon>Cytophagales</taxon>
        <taxon>Marivirgaceae</taxon>
        <taxon>Marivirga</taxon>
    </lineage>
</organism>
<dbReference type="PANTHER" id="PTHR47964">
    <property type="entry name" value="ATP-DEPENDENT DNA HELICASE HOMOLOG RECG, CHLOROPLASTIC"/>
    <property type="match status" value="1"/>
</dbReference>
<feature type="domain" description="Helicase ATP-binding" evidence="16">
    <location>
        <begin position="282"/>
        <end position="445"/>
    </location>
</feature>
<keyword evidence="4 15" id="KW-0227">DNA damage</keyword>
<dbReference type="Pfam" id="PF00271">
    <property type="entry name" value="Helicase_C"/>
    <property type="match status" value="1"/>
</dbReference>
<dbReference type="InterPro" id="IPR011545">
    <property type="entry name" value="DEAD/DEAH_box_helicase_dom"/>
</dbReference>